<keyword evidence="4" id="KW-1003">Cell membrane</keyword>
<evidence type="ECO:0000256" key="4">
    <source>
        <dbReference type="ARBA" id="ARBA00022475"/>
    </source>
</evidence>
<accession>A0A9X1XXL7</accession>
<keyword evidence="11" id="KW-1185">Reference proteome</keyword>
<keyword evidence="7 9" id="KW-0472">Membrane</keyword>
<name>A0A9X1XXL7_9BACL</name>
<proteinExistence type="inferred from homology"/>
<comment type="subcellular location">
    <subcellularLocation>
        <location evidence="1">Cell membrane</location>
        <topology evidence="1">Multi-pass membrane protein</topology>
    </subcellularLocation>
</comment>
<evidence type="ECO:0000256" key="1">
    <source>
        <dbReference type="ARBA" id="ARBA00004651"/>
    </source>
</evidence>
<keyword evidence="3" id="KW-0813">Transport</keyword>
<keyword evidence="5 9" id="KW-0812">Transmembrane</keyword>
<feature type="transmembrane region" description="Helical" evidence="9">
    <location>
        <begin position="134"/>
        <end position="154"/>
    </location>
</feature>
<sequence length="251" mass="26443">MNRLNRSNRREEIQLALRDALPIMLAYFPLSMTYGVLATAGGLHEGIAVFSSVWIFSGGAQFMLLGMFASAAAPVTIVSTLLLLSMRHVLYGATMGPYLANWRESRKWLAAIGLTDEGFAVISSRATLGNVILPSYYITFALAIYGSWVAGTAAGTGLGSFVTAELAEVLTFALPALFIALLAGGERTLPYLAAAGCGAVLATLAGMLQLGGVGLIAGGLAGATIGHQISRRRSERMNPVQPEGNSERTMR</sequence>
<reference evidence="10" key="1">
    <citation type="submission" date="2022-04" db="EMBL/GenBank/DDBJ databases">
        <authorList>
            <person name="Seo M.-J."/>
        </authorList>
    </citation>
    <scope>NUCLEOTIDE SEQUENCE</scope>
    <source>
        <strain evidence="10">MBLB2552</strain>
    </source>
</reference>
<dbReference type="InterPro" id="IPR011606">
    <property type="entry name" value="Brnchd-chn_aa_trnsp_permease"/>
</dbReference>
<evidence type="ECO:0000256" key="7">
    <source>
        <dbReference type="ARBA" id="ARBA00023136"/>
    </source>
</evidence>
<feature type="region of interest" description="Disordered" evidence="8">
    <location>
        <begin position="230"/>
        <end position="251"/>
    </location>
</feature>
<feature type="transmembrane region" description="Helical" evidence="9">
    <location>
        <begin position="191"/>
        <end position="223"/>
    </location>
</feature>
<dbReference type="PANTHER" id="PTHR34979">
    <property type="entry name" value="INNER MEMBRANE PROTEIN YGAZ"/>
    <property type="match status" value="1"/>
</dbReference>
<evidence type="ECO:0000256" key="8">
    <source>
        <dbReference type="SAM" id="MobiDB-lite"/>
    </source>
</evidence>
<dbReference type="GO" id="GO:1903785">
    <property type="term" value="P:L-valine transmembrane transport"/>
    <property type="evidence" value="ECO:0007669"/>
    <property type="project" value="TreeGrafter"/>
</dbReference>
<evidence type="ECO:0000256" key="9">
    <source>
        <dbReference type="SAM" id="Phobius"/>
    </source>
</evidence>
<organism evidence="10 11">
    <name type="scientific">Paenibacillus mellifer</name>
    <dbReference type="NCBI Taxonomy" id="2937794"/>
    <lineage>
        <taxon>Bacteria</taxon>
        <taxon>Bacillati</taxon>
        <taxon>Bacillota</taxon>
        <taxon>Bacilli</taxon>
        <taxon>Bacillales</taxon>
        <taxon>Paenibacillaceae</taxon>
        <taxon>Paenibacillus</taxon>
    </lineage>
</organism>
<feature type="transmembrane region" description="Helical" evidence="9">
    <location>
        <begin position="21"/>
        <end position="43"/>
    </location>
</feature>
<evidence type="ECO:0000256" key="3">
    <source>
        <dbReference type="ARBA" id="ARBA00022448"/>
    </source>
</evidence>
<feature type="transmembrane region" description="Helical" evidence="9">
    <location>
        <begin position="63"/>
        <end position="86"/>
    </location>
</feature>
<dbReference type="PANTHER" id="PTHR34979:SF1">
    <property type="entry name" value="INNER MEMBRANE PROTEIN YGAZ"/>
    <property type="match status" value="1"/>
</dbReference>
<evidence type="ECO:0000256" key="6">
    <source>
        <dbReference type="ARBA" id="ARBA00022989"/>
    </source>
</evidence>
<evidence type="ECO:0000313" key="10">
    <source>
        <dbReference type="EMBL" id="MCK8485846.1"/>
    </source>
</evidence>
<comment type="caution">
    <text evidence="10">The sequence shown here is derived from an EMBL/GenBank/DDBJ whole genome shotgun (WGS) entry which is preliminary data.</text>
</comment>
<comment type="similarity">
    <text evidence="2">Belongs to the AzlC family.</text>
</comment>
<dbReference type="Pfam" id="PF03591">
    <property type="entry name" value="AzlC"/>
    <property type="match status" value="1"/>
</dbReference>
<dbReference type="AlphaFoldDB" id="A0A9X1XXL7"/>
<evidence type="ECO:0000256" key="2">
    <source>
        <dbReference type="ARBA" id="ARBA00010735"/>
    </source>
</evidence>
<feature type="transmembrane region" description="Helical" evidence="9">
    <location>
        <begin position="166"/>
        <end position="185"/>
    </location>
</feature>
<dbReference type="EMBL" id="JALPRK010000001">
    <property type="protein sequence ID" value="MCK8485846.1"/>
    <property type="molecule type" value="Genomic_DNA"/>
</dbReference>
<dbReference type="Proteomes" id="UP001139534">
    <property type="component" value="Unassembled WGS sequence"/>
</dbReference>
<evidence type="ECO:0000313" key="11">
    <source>
        <dbReference type="Proteomes" id="UP001139534"/>
    </source>
</evidence>
<keyword evidence="6 9" id="KW-1133">Transmembrane helix</keyword>
<protein>
    <submittedName>
        <fullName evidence="10">AzlC family ABC transporter permease</fullName>
    </submittedName>
</protein>
<gene>
    <name evidence="10" type="ORF">M0651_01525</name>
</gene>
<dbReference type="RefSeq" id="WP_248550079.1">
    <property type="nucleotide sequence ID" value="NZ_JALPRK010000001.1"/>
</dbReference>
<evidence type="ECO:0000256" key="5">
    <source>
        <dbReference type="ARBA" id="ARBA00022692"/>
    </source>
</evidence>
<dbReference type="GO" id="GO:0005886">
    <property type="term" value="C:plasma membrane"/>
    <property type="evidence" value="ECO:0007669"/>
    <property type="project" value="UniProtKB-SubCell"/>
</dbReference>